<name>A0A067SGP5_GALM3</name>
<dbReference type="InterPro" id="IPR024983">
    <property type="entry name" value="CHAT_dom"/>
</dbReference>
<dbReference type="SUPFAM" id="SSF81901">
    <property type="entry name" value="HCP-like"/>
    <property type="match status" value="2"/>
</dbReference>
<evidence type="ECO:0000256" key="1">
    <source>
        <dbReference type="SAM" id="MobiDB-lite"/>
    </source>
</evidence>
<dbReference type="EMBL" id="KL142419">
    <property type="protein sequence ID" value="KDR66899.1"/>
    <property type="molecule type" value="Genomic_DNA"/>
</dbReference>
<evidence type="ECO:0000313" key="3">
    <source>
        <dbReference type="EMBL" id="KDR66899.1"/>
    </source>
</evidence>
<dbReference type="Pfam" id="PF12770">
    <property type="entry name" value="CHAT"/>
    <property type="match status" value="1"/>
</dbReference>
<organism evidence="3 4">
    <name type="scientific">Galerina marginata (strain CBS 339.88)</name>
    <dbReference type="NCBI Taxonomy" id="685588"/>
    <lineage>
        <taxon>Eukaryota</taxon>
        <taxon>Fungi</taxon>
        <taxon>Dikarya</taxon>
        <taxon>Basidiomycota</taxon>
        <taxon>Agaricomycotina</taxon>
        <taxon>Agaricomycetes</taxon>
        <taxon>Agaricomycetidae</taxon>
        <taxon>Agaricales</taxon>
        <taxon>Agaricineae</taxon>
        <taxon>Strophariaceae</taxon>
        <taxon>Galerina</taxon>
    </lineage>
</organism>
<evidence type="ECO:0000259" key="2">
    <source>
        <dbReference type="Pfam" id="PF12770"/>
    </source>
</evidence>
<proteinExistence type="predicted"/>
<reference evidence="4" key="1">
    <citation type="journal article" date="2014" name="Proc. Natl. Acad. Sci. U.S.A.">
        <title>Extensive sampling of basidiomycete genomes demonstrates inadequacy of the white-rot/brown-rot paradigm for wood decay fungi.</title>
        <authorList>
            <person name="Riley R."/>
            <person name="Salamov A.A."/>
            <person name="Brown D.W."/>
            <person name="Nagy L.G."/>
            <person name="Floudas D."/>
            <person name="Held B.W."/>
            <person name="Levasseur A."/>
            <person name="Lombard V."/>
            <person name="Morin E."/>
            <person name="Otillar R."/>
            <person name="Lindquist E.A."/>
            <person name="Sun H."/>
            <person name="LaButti K.M."/>
            <person name="Schmutz J."/>
            <person name="Jabbour D."/>
            <person name="Luo H."/>
            <person name="Baker S.E."/>
            <person name="Pisabarro A.G."/>
            <person name="Walton J.D."/>
            <person name="Blanchette R.A."/>
            <person name="Henrissat B."/>
            <person name="Martin F."/>
            <person name="Cullen D."/>
            <person name="Hibbett D.S."/>
            <person name="Grigoriev I.V."/>
        </authorList>
    </citation>
    <scope>NUCLEOTIDE SEQUENCE [LARGE SCALE GENOMIC DNA]</scope>
    <source>
        <strain evidence="4">CBS 339.88</strain>
    </source>
</reference>
<dbReference type="SUPFAM" id="SSF48452">
    <property type="entry name" value="TPR-like"/>
    <property type="match status" value="1"/>
</dbReference>
<dbReference type="PANTHER" id="PTHR19959">
    <property type="entry name" value="KINESIN LIGHT CHAIN"/>
    <property type="match status" value="1"/>
</dbReference>
<dbReference type="Proteomes" id="UP000027222">
    <property type="component" value="Unassembled WGS sequence"/>
</dbReference>
<dbReference type="OrthoDB" id="9991317at2759"/>
<accession>A0A067SGP5</accession>
<gene>
    <name evidence="3" type="ORF">GALMADRAFT_1135831</name>
</gene>
<dbReference type="Gene3D" id="1.25.40.10">
    <property type="entry name" value="Tetratricopeptide repeat domain"/>
    <property type="match status" value="4"/>
</dbReference>
<dbReference type="PANTHER" id="PTHR19959:SF119">
    <property type="entry name" value="FUNGAL LIPASE-LIKE DOMAIN-CONTAINING PROTEIN"/>
    <property type="match status" value="1"/>
</dbReference>
<dbReference type="Pfam" id="PF13374">
    <property type="entry name" value="TPR_10"/>
    <property type="match status" value="1"/>
</dbReference>
<keyword evidence="4" id="KW-1185">Reference proteome</keyword>
<sequence length="1288" mass="144168">MSLDHTASSPESQIQQGSDHLEPDVPEPVARQGLELRAALESRLSSGHSYNNLNQILSRLQEEVGGEDFLDRAIALQRQKLELQPSSSPDRLASLNNLALALTARFEQDGQESDLDEAISSSRQALELHHSPDPDRFAYLASLANVLDTRFQQDGQSSDLDEAILLNRQALGLQPPPNPDGSMILINLVKLLHARFEQDGREADLDEAISLNRQALELQPPGHPCRPISLSDLATEMVMRLDQTGQETYLDQAIALNREALELRPSPHPDRSLSLANLALAVGRRFEQEDQKADLDEAILLNRQALELQPPPHPFRHITVTELTPRLVARFDRESQKADLDEAILLNREALDVEPSLDDSDRSIVLSNLACALWKRVFIDGQKAGLDEAISLNREALELLPPDHPDRSMTLNNLADMIRTQFDKFDGQKIALEEVISLKREALEFSPLPNAGRSMCLVNLAIVLHARFEGDGQKVDLDEAILLNRQALELQPPPNLDRSMTLTYLANVLGTRFLQENQKTDLDEAIFLTRQALELERSQPSPESDLSIILSDLAKLLHIRFEQDGQKCDLDEAISFNRQAVELRPSPHPYRPLSLSDLANALSTQFERDGQKDDLEENILLNRQALEFLPTPSPHRSTILNNLGQSLRIRFERDGYNSDLDQAISFHREAVTLQASPHPDRSRSLSLLAMALVRAHSPTDSKSQYFEEAMELFSAATQCFGQTAFLRLDIAYSWIKHANTHHHSSTIDAYDAALQALPNLAALNVNINSRQKALLAGSDGLARDASRFAMKAGKLDKAIEFLESGRAVFWSQFLSLRSPFEELHEIAPELADKLQETAVALELGSHRNTLAQPLEHQKKFLIDQETARLNRLNEVWSKTIDDVRQLEGFKDFLRPRTLSTLKAAASEVPVVIPVGSDDGTDIFILTSTKVQNVHLSGLRTQEIQHLVYLVQAASAESTIRCFSTESFPEKKARFPPNIVDSLNSWLELEEERGMRYKDAISSDAVFRSVLNTLWDAVVKPVIDFLDLKKSEEPPVVRWCPTGFFSFLPLHAAGCYENDLLIECASDYFISSYTPTIGALLTQDHTRLTESFKMMAVIHRELPSTRMELEKIERHVPADFLVKLGVPGAIASVEEVASHLSDSDIVHFSCHGTQNRVDPLDSGLKVDDGWLRVSRIMKEKIPNRALAFLCACETAMGDEKLPDEAMSLGASLLFSGFRSVVATMWEMMDEDGPTIADAFYKELFRGPDGKPTRAPDTSRSAHALHIAVKKLRSERVSFRRWVPFIHMGK</sequence>
<protein>
    <recommendedName>
        <fullName evidence="2">CHAT domain-containing protein</fullName>
    </recommendedName>
</protein>
<feature type="region of interest" description="Disordered" evidence="1">
    <location>
        <begin position="1"/>
        <end position="26"/>
    </location>
</feature>
<evidence type="ECO:0000313" key="4">
    <source>
        <dbReference type="Proteomes" id="UP000027222"/>
    </source>
</evidence>
<dbReference type="STRING" id="685588.A0A067SGP5"/>
<feature type="compositionally biased region" description="Polar residues" evidence="1">
    <location>
        <begin position="1"/>
        <end position="18"/>
    </location>
</feature>
<dbReference type="HOGENOM" id="CLU_001305_0_1_1"/>
<feature type="domain" description="CHAT" evidence="2">
    <location>
        <begin position="1009"/>
        <end position="1288"/>
    </location>
</feature>
<dbReference type="InterPro" id="IPR011990">
    <property type="entry name" value="TPR-like_helical_dom_sf"/>
</dbReference>